<feature type="transmembrane region" description="Helical" evidence="1">
    <location>
        <begin position="57"/>
        <end position="77"/>
    </location>
</feature>
<evidence type="ECO:0000256" key="1">
    <source>
        <dbReference type="SAM" id="Phobius"/>
    </source>
</evidence>
<dbReference type="RefSeq" id="WP_067785966.1">
    <property type="nucleotide sequence ID" value="NZ_CP016545.1"/>
</dbReference>
<keyword evidence="1" id="KW-1133">Transmembrane helix</keyword>
<feature type="transmembrane region" description="Helical" evidence="1">
    <location>
        <begin position="117"/>
        <end position="134"/>
    </location>
</feature>
<name>A0A1C7D6A6_9SPHN</name>
<gene>
    <name evidence="2" type="ORF">A6F65_00677</name>
</gene>
<evidence type="ECO:0000313" key="3">
    <source>
        <dbReference type="Proteomes" id="UP000092698"/>
    </source>
</evidence>
<keyword evidence="1" id="KW-0472">Membrane</keyword>
<keyword evidence="3" id="KW-1185">Reference proteome</keyword>
<accession>A0A1C7D6A6</accession>
<feature type="transmembrane region" description="Helical" evidence="1">
    <location>
        <begin position="31"/>
        <end position="51"/>
    </location>
</feature>
<dbReference type="STRING" id="645517.A6F65_00677"/>
<reference evidence="2 3" key="1">
    <citation type="submission" date="2016-07" db="EMBL/GenBank/DDBJ databases">
        <title>Complete genome sequence of Altererythrobacter namhicola JCM 16345T, containing esterase-encoding genes.</title>
        <authorList>
            <person name="Cheng H."/>
            <person name="Wu Y.-H."/>
            <person name="Jian S.-L."/>
            <person name="Huo Y.-Y."/>
            <person name="Wang C.-S."/>
            <person name="Xu X.-W."/>
        </authorList>
    </citation>
    <scope>NUCLEOTIDE SEQUENCE [LARGE SCALE GENOMIC DNA]</scope>
    <source>
        <strain evidence="2 3">JCM 16345</strain>
    </source>
</reference>
<dbReference type="AlphaFoldDB" id="A0A1C7D6A6"/>
<keyword evidence="1" id="KW-0812">Transmembrane</keyword>
<organism evidence="2 3">
    <name type="scientific">Paraurantiacibacter namhicola</name>
    <dbReference type="NCBI Taxonomy" id="645517"/>
    <lineage>
        <taxon>Bacteria</taxon>
        <taxon>Pseudomonadati</taxon>
        <taxon>Pseudomonadota</taxon>
        <taxon>Alphaproteobacteria</taxon>
        <taxon>Sphingomonadales</taxon>
        <taxon>Erythrobacteraceae</taxon>
        <taxon>Paraurantiacibacter</taxon>
    </lineage>
</organism>
<dbReference type="Proteomes" id="UP000092698">
    <property type="component" value="Chromosome"/>
</dbReference>
<evidence type="ECO:0000313" key="2">
    <source>
        <dbReference type="EMBL" id="ANU06999.1"/>
    </source>
</evidence>
<proteinExistence type="predicted"/>
<dbReference type="KEGG" id="anh:A6F65_00677"/>
<sequence>MAEQAPDHVESASCLGAKEAFDALNLARSNFGTLSTLYITGVGLTFAIWAAVSDVQFRQGLMIFALPFLFFNYWGFLSNLTFQMRNFSFLDAQVHPADPARAIVDAMQPIGRAKMTLTYLLVTAFVLAFGWYFADGGLEGLRDQIQLGEQDIDAGSPTA</sequence>
<dbReference type="EMBL" id="CP016545">
    <property type="protein sequence ID" value="ANU06999.1"/>
    <property type="molecule type" value="Genomic_DNA"/>
</dbReference>
<protein>
    <submittedName>
        <fullName evidence="2">Uncharacterized protein</fullName>
    </submittedName>
</protein>